<evidence type="ECO:0000259" key="2">
    <source>
        <dbReference type="Pfam" id="PF00135"/>
    </source>
</evidence>
<evidence type="ECO:0000256" key="1">
    <source>
        <dbReference type="SAM" id="MobiDB-lite"/>
    </source>
</evidence>
<dbReference type="InterPro" id="IPR029058">
    <property type="entry name" value="AB_hydrolase_fold"/>
</dbReference>
<protein>
    <recommendedName>
        <fullName evidence="2">Carboxylesterase type B domain-containing protein</fullName>
    </recommendedName>
</protein>
<feature type="region of interest" description="Disordered" evidence="1">
    <location>
        <begin position="45"/>
        <end position="71"/>
    </location>
</feature>
<name>A0A6V8K3R7_9ACTN</name>
<dbReference type="Proteomes" id="UP000482800">
    <property type="component" value="Unassembled WGS sequence"/>
</dbReference>
<dbReference type="SUPFAM" id="SSF53474">
    <property type="entry name" value="alpha/beta-Hydrolases"/>
    <property type="match status" value="1"/>
</dbReference>
<reference evidence="3 4" key="2">
    <citation type="submission" date="2020-03" db="EMBL/GenBank/DDBJ databases">
        <authorList>
            <person name="Ichikawa N."/>
            <person name="Kimura A."/>
            <person name="Kitahashi Y."/>
            <person name="Uohara A."/>
        </authorList>
    </citation>
    <scope>NUCLEOTIDE SEQUENCE [LARGE SCALE GENOMIC DNA]</scope>
    <source>
        <strain evidence="3 4">NBRC 108639</strain>
    </source>
</reference>
<sequence length="193" mass="19593">MSTSDVVVRTAGGAVRGRRAGTTTAFFAVPYAAAPVGPLRFAAPREPPPWSGVRDATTRGPGAPQPPAACRASSVRDPVAAASGAVASRMLGYTRHEAAAWAPVDERVRAADHAGAVRICDNFLGDAAESAYAFDSLPAFAEAPMLAGIDGAAAGALAGGVLRTVAAFVHTGDPSHAGIPQWPPYGRSGHVLR</sequence>
<dbReference type="AlphaFoldDB" id="A0A6V8K3R7"/>
<keyword evidence="4" id="KW-1185">Reference proteome</keyword>
<reference evidence="3 4" key="1">
    <citation type="submission" date="2020-03" db="EMBL/GenBank/DDBJ databases">
        <title>Whole genome shotgun sequence of Phytohabitans houttuyneae NBRC 108639.</title>
        <authorList>
            <person name="Komaki H."/>
            <person name="Tamura T."/>
        </authorList>
    </citation>
    <scope>NUCLEOTIDE SEQUENCE [LARGE SCALE GENOMIC DNA]</scope>
    <source>
        <strain evidence="3 4">NBRC 108639</strain>
    </source>
</reference>
<accession>A0A6V8K3R7</accession>
<dbReference type="EMBL" id="BLPF01000001">
    <property type="protein sequence ID" value="GFJ76809.1"/>
    <property type="molecule type" value="Genomic_DNA"/>
</dbReference>
<dbReference type="Pfam" id="PF00135">
    <property type="entry name" value="COesterase"/>
    <property type="match status" value="1"/>
</dbReference>
<comment type="caution">
    <text evidence="3">The sequence shown here is derived from an EMBL/GenBank/DDBJ whole genome shotgun (WGS) entry which is preliminary data.</text>
</comment>
<feature type="domain" description="Carboxylesterase type B" evidence="2">
    <location>
        <begin position="5"/>
        <end position="68"/>
    </location>
</feature>
<evidence type="ECO:0000313" key="4">
    <source>
        <dbReference type="Proteomes" id="UP000482800"/>
    </source>
</evidence>
<organism evidence="3 4">
    <name type="scientific">Phytohabitans houttuyneae</name>
    <dbReference type="NCBI Taxonomy" id="1076126"/>
    <lineage>
        <taxon>Bacteria</taxon>
        <taxon>Bacillati</taxon>
        <taxon>Actinomycetota</taxon>
        <taxon>Actinomycetes</taxon>
        <taxon>Micromonosporales</taxon>
        <taxon>Micromonosporaceae</taxon>
    </lineage>
</organism>
<dbReference type="InterPro" id="IPR002018">
    <property type="entry name" value="CarbesteraseB"/>
</dbReference>
<dbReference type="InterPro" id="IPR050309">
    <property type="entry name" value="Type-B_Carboxylest/Lipase"/>
</dbReference>
<dbReference type="RefSeq" id="WP_173053894.1">
    <property type="nucleotide sequence ID" value="NZ_BAABGO010000005.1"/>
</dbReference>
<gene>
    <name evidence="3" type="ORF">Phou_009890</name>
</gene>
<evidence type="ECO:0000313" key="3">
    <source>
        <dbReference type="EMBL" id="GFJ76809.1"/>
    </source>
</evidence>
<proteinExistence type="predicted"/>
<dbReference type="Gene3D" id="3.40.50.1820">
    <property type="entry name" value="alpha/beta hydrolase"/>
    <property type="match status" value="1"/>
</dbReference>
<dbReference type="PANTHER" id="PTHR11559">
    <property type="entry name" value="CARBOXYLESTERASE"/>
    <property type="match status" value="1"/>
</dbReference>